<evidence type="ECO:0000256" key="5">
    <source>
        <dbReference type="ARBA" id="ARBA00023033"/>
    </source>
</evidence>
<dbReference type="PANTHER" id="PTHR47178">
    <property type="entry name" value="MONOOXYGENASE, FAD-BINDING"/>
    <property type="match status" value="1"/>
</dbReference>
<dbReference type="Gene3D" id="3.50.50.60">
    <property type="entry name" value="FAD/NAD(P)-binding domain"/>
    <property type="match status" value="1"/>
</dbReference>
<dbReference type="EMBL" id="PXOG01000049">
    <property type="protein sequence ID" value="RGP79359.1"/>
    <property type="molecule type" value="Genomic_DNA"/>
</dbReference>
<comment type="caution">
    <text evidence="8">The sequence shown here is derived from an EMBL/GenBank/DDBJ whole genome shotgun (WGS) entry which is preliminary data.</text>
</comment>
<evidence type="ECO:0000256" key="1">
    <source>
        <dbReference type="ARBA" id="ARBA00001974"/>
    </source>
</evidence>
<dbReference type="GO" id="GO:0004497">
    <property type="term" value="F:monooxygenase activity"/>
    <property type="evidence" value="ECO:0007669"/>
    <property type="project" value="UniProtKB-KW"/>
</dbReference>
<reference evidence="8 9" key="1">
    <citation type="journal article" date="2018" name="PLoS Pathog.">
        <title>Evolution of structural diversity of trichothecenes, a family of toxins produced by plant pathogenic and entomopathogenic fungi.</title>
        <authorList>
            <person name="Proctor R.H."/>
            <person name="McCormick S.P."/>
            <person name="Kim H.S."/>
            <person name="Cardoza R.E."/>
            <person name="Stanley A.M."/>
            <person name="Lindo L."/>
            <person name="Kelly A."/>
            <person name="Brown D.W."/>
            <person name="Lee T."/>
            <person name="Vaughan M.M."/>
            <person name="Alexander N.J."/>
            <person name="Busman M."/>
            <person name="Gutierrez S."/>
        </authorList>
    </citation>
    <scope>NUCLEOTIDE SEQUENCE [LARGE SCALE GENOMIC DNA]</scope>
    <source>
        <strain evidence="8 9">NRRL 20695</strain>
    </source>
</reference>
<keyword evidence="3" id="KW-0274">FAD</keyword>
<dbReference type="STRING" id="694270.A0A395T4M9"/>
<gene>
    <name evidence="8" type="ORF">FLONG3_2514</name>
</gene>
<dbReference type="SUPFAM" id="SSF51905">
    <property type="entry name" value="FAD/NAD(P)-binding domain"/>
    <property type="match status" value="1"/>
</dbReference>
<name>A0A395T4M9_9HYPO</name>
<dbReference type="Pfam" id="PF01494">
    <property type="entry name" value="FAD_binding_3"/>
    <property type="match status" value="1"/>
</dbReference>
<keyword evidence="5" id="KW-0503">Monooxygenase</keyword>
<dbReference type="InterPro" id="IPR002938">
    <property type="entry name" value="FAD-bd"/>
</dbReference>
<dbReference type="PRINTS" id="PR00420">
    <property type="entry name" value="RNGMNOXGNASE"/>
</dbReference>
<evidence type="ECO:0000313" key="8">
    <source>
        <dbReference type="EMBL" id="RGP79359.1"/>
    </source>
</evidence>
<keyword evidence="2" id="KW-0285">Flavoprotein</keyword>
<dbReference type="InterPro" id="IPR036188">
    <property type="entry name" value="FAD/NAD-bd_sf"/>
</dbReference>
<proteinExistence type="predicted"/>
<accession>A0A395T4M9</accession>
<keyword evidence="4" id="KW-0560">Oxidoreductase</keyword>
<sequence>MAPIKITIIGGGLAGACLANGLINKSNNQIDVSVFERDEAGSERGGYQIRLGAYALAGFRACLTKDQFSSLLPLFGKSGGVVSSAPCIFSPSDLKVLVDLSKAPLYEKSAPVARVRLRDFLQKPLQERGIIQYGKKFVRYEIIQGNTAEQSSVRARFDDGSHHDCDILIAAEGSGSRVNKQIGLNNIITDVKPGHGGFLGKCHLSWPALETLPIQLVEKGTIYTGNSKAMIFAAVYLPDSFNASTRRSNSKYANGQKPEKLGEDEASLFLGLSWTTGPESSTLDQVKDKKGLMKQKLIEAGFHPDCLKMVDAVDEEAILTTPWRYAKSDTPVNWRQGLLTKKENKLDPIIANSRVWLIGDSIHPMLPSRGMGANNAIHDTADALGPLLELARLKDVHGIVTDDQVGQNLAVYEKSMIPRAFGWVKKSTNQQLPDLNSVTGRAIILGLQVVLFVLGIGVKCLGIFGWEPKDEAPELR</sequence>
<evidence type="ECO:0000256" key="2">
    <source>
        <dbReference type="ARBA" id="ARBA00022630"/>
    </source>
</evidence>
<dbReference type="PROSITE" id="PS51257">
    <property type="entry name" value="PROKAR_LIPOPROTEIN"/>
    <property type="match status" value="1"/>
</dbReference>
<keyword evidence="6" id="KW-0812">Transmembrane</keyword>
<dbReference type="GO" id="GO:0071949">
    <property type="term" value="F:FAD binding"/>
    <property type="evidence" value="ECO:0007669"/>
    <property type="project" value="InterPro"/>
</dbReference>
<comment type="cofactor">
    <cofactor evidence="1">
        <name>FAD</name>
        <dbReference type="ChEBI" id="CHEBI:57692"/>
    </cofactor>
</comment>
<feature type="domain" description="FAD-binding" evidence="7">
    <location>
        <begin position="353"/>
        <end position="383"/>
    </location>
</feature>
<dbReference type="Proteomes" id="UP000266234">
    <property type="component" value="Unassembled WGS sequence"/>
</dbReference>
<evidence type="ECO:0000256" key="4">
    <source>
        <dbReference type="ARBA" id="ARBA00023002"/>
    </source>
</evidence>
<dbReference type="OrthoDB" id="655030at2759"/>
<protein>
    <recommendedName>
        <fullName evidence="7">FAD-binding domain-containing protein</fullName>
    </recommendedName>
</protein>
<evidence type="ECO:0000259" key="7">
    <source>
        <dbReference type="Pfam" id="PF01494"/>
    </source>
</evidence>
<keyword evidence="6" id="KW-0472">Membrane</keyword>
<keyword evidence="9" id="KW-1185">Reference proteome</keyword>
<organism evidence="8 9">
    <name type="scientific">Fusarium longipes</name>
    <dbReference type="NCBI Taxonomy" id="694270"/>
    <lineage>
        <taxon>Eukaryota</taxon>
        <taxon>Fungi</taxon>
        <taxon>Dikarya</taxon>
        <taxon>Ascomycota</taxon>
        <taxon>Pezizomycotina</taxon>
        <taxon>Sordariomycetes</taxon>
        <taxon>Hypocreomycetidae</taxon>
        <taxon>Hypocreales</taxon>
        <taxon>Nectriaceae</taxon>
        <taxon>Fusarium</taxon>
    </lineage>
</organism>
<evidence type="ECO:0000256" key="6">
    <source>
        <dbReference type="SAM" id="Phobius"/>
    </source>
</evidence>
<keyword evidence="6" id="KW-1133">Transmembrane helix</keyword>
<dbReference type="PANTHER" id="PTHR47178:SF6">
    <property type="entry name" value="FAD-BINDING DOMAIN-CONTAINING PROTEIN"/>
    <property type="match status" value="1"/>
</dbReference>
<feature type="transmembrane region" description="Helical" evidence="6">
    <location>
        <begin position="442"/>
        <end position="466"/>
    </location>
</feature>
<evidence type="ECO:0000256" key="3">
    <source>
        <dbReference type="ARBA" id="ARBA00022827"/>
    </source>
</evidence>
<evidence type="ECO:0000313" key="9">
    <source>
        <dbReference type="Proteomes" id="UP000266234"/>
    </source>
</evidence>
<dbReference type="AlphaFoldDB" id="A0A395T4M9"/>